<evidence type="ECO:0000256" key="1">
    <source>
        <dbReference type="SAM" id="MobiDB-lite"/>
    </source>
</evidence>
<evidence type="ECO:0000313" key="3">
    <source>
        <dbReference type="Proteomes" id="UP000266183"/>
    </source>
</evidence>
<feature type="region of interest" description="Disordered" evidence="1">
    <location>
        <begin position="124"/>
        <end position="263"/>
    </location>
</feature>
<feature type="region of interest" description="Disordered" evidence="1">
    <location>
        <begin position="83"/>
        <end position="104"/>
    </location>
</feature>
<feature type="compositionally biased region" description="Low complexity" evidence="1">
    <location>
        <begin position="252"/>
        <end position="263"/>
    </location>
</feature>
<evidence type="ECO:0008006" key="4">
    <source>
        <dbReference type="Google" id="ProtNLM"/>
    </source>
</evidence>
<gene>
    <name evidence="2" type="ORF">D4L85_14440</name>
</gene>
<dbReference type="AlphaFoldDB" id="A0A385SSB3"/>
<feature type="compositionally biased region" description="Polar residues" evidence="1">
    <location>
        <begin position="225"/>
        <end position="245"/>
    </location>
</feature>
<sequence>MKNLPEHEAFKALENRLNNYTEQPDDDLWQKIAAGLPSSKPVWAPWMNQFAGVVVVAALGWALGYSSAPEVGGNTLAIVQPKSASVDDVAPDRATDSQIHPENTDAKDALLLTGEQELAADAFTNKKSTGSSQGSGSSLSGAGSGLNSDASDASSLNQPSGSAHDLASDVDSQTGAHSMESQVSASSPASSIFPTSNENRHSHLQPDQSTPYAESKALDAAVDRSQGSAKQQSSPNNLSSHTSQAIRPADGTTSVTTQSTTESNALDAVADGSQGSAKQESPLNNLSYNAQQAIKPADGTSSAANLSTQGSYIKHASDSSQLNGVLINLSPADSAVTDGQTVPYNRPKKKRAGISFYALFSPTLSFQTATPSARDGVIIQKFNKPSILSGDRLGIGLEAGVQGRLSKKFEYFAGLSVYHQSQTLQYTYQSSGSFVIENGGDDLSYTVKPTTAERSVSYSMLNIGAQAGVLYTLTENRLSHKIGLGLQYQKGLAHASSSEPYDNSSSSYLNYQILYRAELALNGRLTFIVQPSVTRTWLVNETLHVPFTLKQYRPGVSVGLSYRLMR</sequence>
<dbReference type="KEGG" id="chk:D4L85_14440"/>
<dbReference type="RefSeq" id="WP_119754958.1">
    <property type="nucleotide sequence ID" value="NZ_CP032382.1"/>
</dbReference>
<protein>
    <recommendedName>
        <fullName evidence="4">Outer membrane protein beta-barrel domain-containing protein</fullName>
    </recommendedName>
</protein>
<reference evidence="3" key="1">
    <citation type="submission" date="2018-09" db="EMBL/GenBank/DDBJ databases">
        <title>Chryseolinea sp. KIS68-18 isolated from soil.</title>
        <authorList>
            <person name="Weon H.-Y."/>
            <person name="Kwon S.-W."/>
            <person name="Lee S.A."/>
        </authorList>
    </citation>
    <scope>NUCLEOTIDE SEQUENCE [LARGE SCALE GENOMIC DNA]</scope>
    <source>
        <strain evidence="3">KIS68-18</strain>
    </source>
</reference>
<proteinExistence type="predicted"/>
<dbReference type="OrthoDB" id="943602at2"/>
<evidence type="ECO:0000313" key="2">
    <source>
        <dbReference type="EMBL" id="AYB31688.1"/>
    </source>
</evidence>
<keyword evidence="3" id="KW-1185">Reference proteome</keyword>
<dbReference type="Proteomes" id="UP000266183">
    <property type="component" value="Chromosome"/>
</dbReference>
<feature type="compositionally biased region" description="Low complexity" evidence="1">
    <location>
        <begin position="178"/>
        <end position="196"/>
    </location>
</feature>
<accession>A0A385SSB3</accession>
<organism evidence="2 3">
    <name type="scientific">Chryseolinea soli</name>
    <dbReference type="NCBI Taxonomy" id="2321403"/>
    <lineage>
        <taxon>Bacteria</taxon>
        <taxon>Pseudomonadati</taxon>
        <taxon>Bacteroidota</taxon>
        <taxon>Cytophagia</taxon>
        <taxon>Cytophagales</taxon>
        <taxon>Fulvivirgaceae</taxon>
        <taxon>Chryseolinea</taxon>
    </lineage>
</organism>
<dbReference type="EMBL" id="CP032382">
    <property type="protein sequence ID" value="AYB31688.1"/>
    <property type="molecule type" value="Genomic_DNA"/>
</dbReference>
<name>A0A385SSB3_9BACT</name>
<feature type="compositionally biased region" description="Low complexity" evidence="1">
    <location>
        <begin position="130"/>
        <end position="158"/>
    </location>
</feature>